<evidence type="ECO:0000256" key="3">
    <source>
        <dbReference type="SAM" id="SignalP"/>
    </source>
</evidence>
<dbReference type="OrthoDB" id="269822at2759"/>
<name>A0A9P9FU85_9HYPO</name>
<comment type="caution">
    <text evidence="4">The sequence shown here is derived from an EMBL/GenBank/DDBJ whole genome shotgun (WGS) entry which is preliminary data.</text>
</comment>
<feature type="transmembrane region" description="Helical" evidence="2">
    <location>
        <begin position="323"/>
        <end position="342"/>
    </location>
</feature>
<evidence type="ECO:0008006" key="6">
    <source>
        <dbReference type="Google" id="ProtNLM"/>
    </source>
</evidence>
<keyword evidence="2" id="KW-0472">Membrane</keyword>
<feature type="region of interest" description="Disordered" evidence="1">
    <location>
        <begin position="666"/>
        <end position="689"/>
    </location>
</feature>
<dbReference type="GO" id="GO:0055085">
    <property type="term" value="P:transmembrane transport"/>
    <property type="evidence" value="ECO:0007669"/>
    <property type="project" value="TreeGrafter"/>
</dbReference>
<gene>
    <name evidence="4" type="ORF">EDB81DRAFT_35936</name>
</gene>
<feature type="compositionally biased region" description="Polar residues" evidence="1">
    <location>
        <begin position="623"/>
        <end position="643"/>
    </location>
</feature>
<dbReference type="GO" id="GO:0016020">
    <property type="term" value="C:membrane"/>
    <property type="evidence" value="ECO:0007669"/>
    <property type="project" value="TreeGrafter"/>
</dbReference>
<feature type="transmembrane region" description="Helical" evidence="2">
    <location>
        <begin position="182"/>
        <end position="203"/>
    </location>
</feature>
<dbReference type="InterPro" id="IPR040241">
    <property type="entry name" value="TRP_Flc/Pkd2-like"/>
</dbReference>
<feature type="transmembrane region" description="Helical" evidence="2">
    <location>
        <begin position="369"/>
        <end position="390"/>
    </location>
</feature>
<feature type="transmembrane region" description="Helical" evidence="2">
    <location>
        <begin position="235"/>
        <end position="255"/>
    </location>
</feature>
<proteinExistence type="predicted"/>
<dbReference type="EMBL" id="JAGMUV010000001">
    <property type="protein sequence ID" value="KAH7176344.1"/>
    <property type="molecule type" value="Genomic_DNA"/>
</dbReference>
<feature type="chain" id="PRO_5040483394" description="TRP C-terminal domain-containing protein" evidence="3">
    <location>
        <begin position="35"/>
        <end position="747"/>
    </location>
</feature>
<keyword evidence="2" id="KW-0812">Transmembrane</keyword>
<feature type="transmembrane region" description="Helical" evidence="2">
    <location>
        <begin position="513"/>
        <end position="532"/>
    </location>
</feature>
<dbReference type="AlphaFoldDB" id="A0A9P9FU85"/>
<sequence length="747" mass="81852">MAILSFLFGRNSFSFSSCLLILSLILSLARPNLAAYVQQQDCFPLLAASGHDVSSHHRLTPESLSAFLQNDNDGSRLELRIINGFPASSSCEQILRQNVTAGVTLLELGGSHHYTGDILNTSCYLSPWPKNGKKELGSELKILFHVDRPHPLAAYKLNVDLLDADDLPVGCVDAFLTPDIGAVAYDACLLGPLAIFILVVLAAGWREMLNAGRVGDEDEDDGNSRLSSRLHLTRIADCLSYIQFIFFSGALSLRYPGFVQPVVSPSSWSTLMLPRGLVVQHSVYSGTHDGIYEINGTFGGTPGLELMTQVTGAPVTMGTWTNIISLAFAILLFLFCIIQIGLRLRWTRDWFRDASSWNLQRTSADRHKANAWIVLRVFLSYLLMPLVAWTTYQIELARILPGYYTLVSAVVISLVLVACWWGMSQRGPQNMGYLIIDSSQEEQTGDLTSRTQDLYTLATFVLLFVRGAAIGGLQDLGIVQLLVLLVCEVSQLVLMGWAGSVTGLSSRASMVSCAKLCVLLACVGLVPGVAGYKASSAIGYGILVFHVLILVVLFFVPTVYEICGLAVAAFQNTMVTEPDQEEERPQIYGLRQLHRRPNTQNNLSIQGLNIVDRSSSASADSDTPSFRSPRVSSLASVPSSPQPLRTHFRSPRSQSSFANLLEKNHQPRISGVSSSDESQSSGQSITEEVSLELPIPRTSTPGVDYSFREADLYYIRPRQLSFRQNGPSSDAAPAGFIRKLKSWARRA</sequence>
<feature type="transmembrane region" description="Helical" evidence="2">
    <location>
        <begin position="538"/>
        <end position="556"/>
    </location>
</feature>
<feature type="transmembrane region" description="Helical" evidence="2">
    <location>
        <begin position="479"/>
        <end position="501"/>
    </location>
</feature>
<reference evidence="4" key="1">
    <citation type="journal article" date="2021" name="Nat. Commun.">
        <title>Genetic determinants of endophytism in the Arabidopsis root mycobiome.</title>
        <authorList>
            <person name="Mesny F."/>
            <person name="Miyauchi S."/>
            <person name="Thiergart T."/>
            <person name="Pickel B."/>
            <person name="Atanasova L."/>
            <person name="Karlsson M."/>
            <person name="Huettel B."/>
            <person name="Barry K.W."/>
            <person name="Haridas S."/>
            <person name="Chen C."/>
            <person name="Bauer D."/>
            <person name="Andreopoulos W."/>
            <person name="Pangilinan J."/>
            <person name="LaButti K."/>
            <person name="Riley R."/>
            <person name="Lipzen A."/>
            <person name="Clum A."/>
            <person name="Drula E."/>
            <person name="Henrissat B."/>
            <person name="Kohler A."/>
            <person name="Grigoriev I.V."/>
            <person name="Martin F.M."/>
            <person name="Hacquard S."/>
        </authorList>
    </citation>
    <scope>NUCLEOTIDE SEQUENCE</scope>
    <source>
        <strain evidence="4">MPI-CAGE-AT-0147</strain>
    </source>
</reference>
<feature type="compositionally biased region" description="Low complexity" evidence="1">
    <location>
        <begin position="670"/>
        <end position="684"/>
    </location>
</feature>
<dbReference type="Proteomes" id="UP000738349">
    <property type="component" value="Unassembled WGS sequence"/>
</dbReference>
<evidence type="ECO:0000256" key="1">
    <source>
        <dbReference type="SAM" id="MobiDB-lite"/>
    </source>
</evidence>
<evidence type="ECO:0000313" key="5">
    <source>
        <dbReference type="Proteomes" id="UP000738349"/>
    </source>
</evidence>
<keyword evidence="3" id="KW-0732">Signal</keyword>
<feature type="signal peptide" evidence="3">
    <location>
        <begin position="1"/>
        <end position="34"/>
    </location>
</feature>
<accession>A0A9P9FU85</accession>
<organism evidence="4 5">
    <name type="scientific">Dactylonectria macrodidyma</name>
    <dbReference type="NCBI Taxonomy" id="307937"/>
    <lineage>
        <taxon>Eukaryota</taxon>
        <taxon>Fungi</taxon>
        <taxon>Dikarya</taxon>
        <taxon>Ascomycota</taxon>
        <taxon>Pezizomycotina</taxon>
        <taxon>Sordariomycetes</taxon>
        <taxon>Hypocreomycetidae</taxon>
        <taxon>Hypocreales</taxon>
        <taxon>Nectriaceae</taxon>
        <taxon>Dactylonectria</taxon>
    </lineage>
</organism>
<dbReference type="PANTHER" id="PTHR31145:SF8">
    <property type="entry name" value="INTEGRAL MEMBRANE PROTEIN (AFU_ORTHOLOGUE AFUA_2G17475)"/>
    <property type="match status" value="1"/>
</dbReference>
<dbReference type="PANTHER" id="PTHR31145">
    <property type="entry name" value="INTEGRAL MEMBRANE PROTEIN (AFU_ORTHOLOGUE AFUA_7G01610)"/>
    <property type="match status" value="1"/>
</dbReference>
<feature type="region of interest" description="Disordered" evidence="1">
    <location>
        <begin position="614"/>
        <end position="653"/>
    </location>
</feature>
<evidence type="ECO:0000313" key="4">
    <source>
        <dbReference type="EMBL" id="KAH7176344.1"/>
    </source>
</evidence>
<keyword evidence="5" id="KW-1185">Reference proteome</keyword>
<keyword evidence="2" id="KW-1133">Transmembrane helix</keyword>
<protein>
    <recommendedName>
        <fullName evidence="6">TRP C-terminal domain-containing protein</fullName>
    </recommendedName>
</protein>
<evidence type="ECO:0000256" key="2">
    <source>
        <dbReference type="SAM" id="Phobius"/>
    </source>
</evidence>
<feature type="transmembrane region" description="Helical" evidence="2">
    <location>
        <begin position="402"/>
        <end position="423"/>
    </location>
</feature>